<keyword evidence="2" id="KW-1185">Reference proteome</keyword>
<proteinExistence type="predicted"/>
<comment type="caution">
    <text evidence="1">The sequence shown here is derived from an EMBL/GenBank/DDBJ whole genome shotgun (WGS) entry which is preliminary data.</text>
</comment>
<dbReference type="EMBL" id="CAJHIA010000030">
    <property type="protein sequence ID" value="CAD6448409.1"/>
    <property type="molecule type" value="Genomic_DNA"/>
</dbReference>
<name>A0A8H2W0I0_9HELO</name>
<evidence type="ECO:0000313" key="2">
    <source>
        <dbReference type="Proteomes" id="UP000624404"/>
    </source>
</evidence>
<reference evidence="1" key="1">
    <citation type="submission" date="2020-10" db="EMBL/GenBank/DDBJ databases">
        <authorList>
            <person name="Kusch S."/>
        </authorList>
    </citation>
    <scope>NUCLEOTIDE SEQUENCE</scope>
    <source>
        <strain evidence="1">SwB9</strain>
    </source>
</reference>
<sequence>MAILTERNNEYEVKVINTATGEPFREYVKLGDRENHGDSNDPGYASTKKDYNALINCINLARYGESLVGAPFVFSSLDVDEDLSNETDVIGVDPSHISHFSVTIFRQKVEELGAEVPSMPSINLWNAKKVDQLNLKKHGITSSVTKSTILEFKFKYRTFEFLDHLDIVPYPPPLYYNPWKSLSPMERQWALKELQSLSKLQAQPVVKNILSGARQPREWRSWKDMQPSERMKEHKAFERGEAKQQLSDIPANKIIVLDDDGTVQSLVRARSLPSVKGKTRILQEAVKQELIDLSDGEQALHRSRMTMKRGLKEEPIEIDDFPFASTIRRPSAKKLRIQQETTEVDAIKHTKIKQEVTDVDAIADNTIVLEKESTIKYDPTEIDDDVILTAPFPIPAVKDEGSDDINTMKEVLPFVDEADREGFDFYT</sequence>
<protein>
    <submittedName>
        <fullName evidence="1">0a1471ba-7354-4bfb-88f5-f7a3d037b52a</fullName>
    </submittedName>
</protein>
<dbReference type="OrthoDB" id="3563612at2759"/>
<accession>A0A8H2W0I0</accession>
<gene>
    <name evidence="1" type="ORF">SCLTRI_LOCUS8201</name>
</gene>
<dbReference type="Proteomes" id="UP000624404">
    <property type="component" value="Unassembled WGS sequence"/>
</dbReference>
<organism evidence="1 2">
    <name type="scientific">Sclerotinia trifoliorum</name>
    <dbReference type="NCBI Taxonomy" id="28548"/>
    <lineage>
        <taxon>Eukaryota</taxon>
        <taxon>Fungi</taxon>
        <taxon>Dikarya</taxon>
        <taxon>Ascomycota</taxon>
        <taxon>Pezizomycotina</taxon>
        <taxon>Leotiomycetes</taxon>
        <taxon>Helotiales</taxon>
        <taxon>Sclerotiniaceae</taxon>
        <taxon>Sclerotinia</taxon>
    </lineage>
</organism>
<dbReference type="AlphaFoldDB" id="A0A8H2W0I0"/>
<evidence type="ECO:0000313" key="1">
    <source>
        <dbReference type="EMBL" id="CAD6448409.1"/>
    </source>
</evidence>